<dbReference type="AlphaFoldDB" id="A0A8X7BTI2"/>
<sequence length="109" mass="12624">MKDIIIDIYFIWLSGFAIVEKNQKKFLLLKKLIKIKNDQSDHESDAIDIEQCDNEIESEQEVNKIEFSSSEDEDLRCIAPSKKRTRVIISNFITESDLDAIDASSDKRN</sequence>
<evidence type="ECO:0000313" key="2">
    <source>
        <dbReference type="Proteomes" id="UP000886998"/>
    </source>
</evidence>
<name>A0A8X7BTI2_9ARAC</name>
<reference evidence="1" key="1">
    <citation type="submission" date="2020-08" db="EMBL/GenBank/DDBJ databases">
        <title>Multicomponent nature underlies the extraordinary mechanical properties of spider dragline silk.</title>
        <authorList>
            <person name="Kono N."/>
            <person name="Nakamura H."/>
            <person name="Mori M."/>
            <person name="Yoshida Y."/>
            <person name="Ohtoshi R."/>
            <person name="Malay A.D."/>
            <person name="Moran D.A.P."/>
            <person name="Tomita M."/>
            <person name="Numata K."/>
            <person name="Arakawa K."/>
        </authorList>
    </citation>
    <scope>NUCLEOTIDE SEQUENCE</scope>
</reference>
<evidence type="ECO:0000313" key="1">
    <source>
        <dbReference type="EMBL" id="GFY44311.1"/>
    </source>
</evidence>
<organism evidence="1 2">
    <name type="scientific">Trichonephila inaurata madagascariensis</name>
    <dbReference type="NCBI Taxonomy" id="2747483"/>
    <lineage>
        <taxon>Eukaryota</taxon>
        <taxon>Metazoa</taxon>
        <taxon>Ecdysozoa</taxon>
        <taxon>Arthropoda</taxon>
        <taxon>Chelicerata</taxon>
        <taxon>Arachnida</taxon>
        <taxon>Araneae</taxon>
        <taxon>Araneomorphae</taxon>
        <taxon>Entelegynae</taxon>
        <taxon>Araneoidea</taxon>
        <taxon>Nephilidae</taxon>
        <taxon>Trichonephila</taxon>
        <taxon>Trichonephila inaurata</taxon>
    </lineage>
</organism>
<protein>
    <submittedName>
        <fullName evidence="1">Uncharacterized protein</fullName>
    </submittedName>
</protein>
<dbReference type="EMBL" id="BMAV01004183">
    <property type="protein sequence ID" value="GFY44311.1"/>
    <property type="molecule type" value="Genomic_DNA"/>
</dbReference>
<accession>A0A8X7BTI2</accession>
<keyword evidence="2" id="KW-1185">Reference proteome</keyword>
<comment type="caution">
    <text evidence="1">The sequence shown here is derived from an EMBL/GenBank/DDBJ whole genome shotgun (WGS) entry which is preliminary data.</text>
</comment>
<dbReference type="Proteomes" id="UP000886998">
    <property type="component" value="Unassembled WGS sequence"/>
</dbReference>
<proteinExistence type="predicted"/>
<gene>
    <name evidence="1" type="ORF">TNIN_237541</name>
</gene>